<accession>A0A3N2BZ36</accession>
<comment type="caution">
    <text evidence="2">The sequence shown here is derived from an EMBL/GenBank/DDBJ whole genome shotgun (WGS) entry which is preliminary data.</text>
</comment>
<keyword evidence="3" id="KW-1185">Reference proteome</keyword>
<gene>
    <name evidence="2" type="ORF">EDD42_0569</name>
</gene>
<evidence type="ECO:0000256" key="1">
    <source>
        <dbReference type="SAM" id="Phobius"/>
    </source>
</evidence>
<name>A0A3N2BZ36_9MICO</name>
<keyword evidence="1" id="KW-0472">Membrane</keyword>
<protein>
    <submittedName>
        <fullName evidence="2">Lycopene cyclase domain-containing protein</fullName>
    </submittedName>
</protein>
<feature type="transmembrane region" description="Helical" evidence="1">
    <location>
        <begin position="6"/>
        <end position="23"/>
    </location>
</feature>
<dbReference type="AlphaFoldDB" id="A0A3N2BZ36"/>
<proteinExistence type="predicted"/>
<sequence length="126" mass="13262">MTYWALNAWFLAVVAVVALLAVVRLDRRRASGSRSAGLTAGTWLLAVGGGLVVLLLMTALFDNIMIGIGLVGYDPELISGAFIGIAPLEDFAYAIAAAVLLPSLWVLLERRTPAPVSPSPSQEDPA</sequence>
<evidence type="ECO:0000313" key="2">
    <source>
        <dbReference type="EMBL" id="ROR80528.1"/>
    </source>
</evidence>
<dbReference type="Proteomes" id="UP000266915">
    <property type="component" value="Unassembled WGS sequence"/>
</dbReference>
<dbReference type="EMBL" id="RKHL01000001">
    <property type="protein sequence ID" value="ROR80528.1"/>
    <property type="molecule type" value="Genomic_DNA"/>
</dbReference>
<evidence type="ECO:0000313" key="3">
    <source>
        <dbReference type="Proteomes" id="UP000266915"/>
    </source>
</evidence>
<feature type="transmembrane region" description="Helical" evidence="1">
    <location>
        <begin position="91"/>
        <end position="108"/>
    </location>
</feature>
<reference evidence="2 3" key="1">
    <citation type="submission" date="2018-11" db="EMBL/GenBank/DDBJ databases">
        <title>Sequencing the genomes of 1000 actinobacteria strains.</title>
        <authorList>
            <person name="Klenk H.-P."/>
        </authorList>
    </citation>
    <scope>NUCLEOTIDE SEQUENCE [LARGE SCALE GENOMIC DNA]</scope>
    <source>
        <strain evidence="2 3">DSM 14012</strain>
    </source>
</reference>
<keyword evidence="1" id="KW-0812">Transmembrane</keyword>
<organism evidence="2 3">
    <name type="scientific">Plantibacter flavus</name>
    <dbReference type="NCBI Taxonomy" id="150123"/>
    <lineage>
        <taxon>Bacteria</taxon>
        <taxon>Bacillati</taxon>
        <taxon>Actinomycetota</taxon>
        <taxon>Actinomycetes</taxon>
        <taxon>Micrococcales</taxon>
        <taxon>Microbacteriaceae</taxon>
        <taxon>Plantibacter</taxon>
    </lineage>
</organism>
<keyword evidence="1" id="KW-1133">Transmembrane helix</keyword>
<feature type="transmembrane region" description="Helical" evidence="1">
    <location>
        <begin position="43"/>
        <end position="71"/>
    </location>
</feature>
<dbReference type="RefSeq" id="WP_085511974.1">
    <property type="nucleotide sequence ID" value="NZ_FXAP01000003.1"/>
</dbReference>